<evidence type="ECO:0000313" key="1">
    <source>
        <dbReference type="EMBL" id="KAH3877960.1"/>
    </source>
</evidence>
<organism evidence="1 2">
    <name type="scientific">Dreissena polymorpha</name>
    <name type="common">Zebra mussel</name>
    <name type="synonym">Mytilus polymorpha</name>
    <dbReference type="NCBI Taxonomy" id="45954"/>
    <lineage>
        <taxon>Eukaryota</taxon>
        <taxon>Metazoa</taxon>
        <taxon>Spiralia</taxon>
        <taxon>Lophotrochozoa</taxon>
        <taxon>Mollusca</taxon>
        <taxon>Bivalvia</taxon>
        <taxon>Autobranchia</taxon>
        <taxon>Heteroconchia</taxon>
        <taxon>Euheterodonta</taxon>
        <taxon>Imparidentia</taxon>
        <taxon>Neoheterodontei</taxon>
        <taxon>Myida</taxon>
        <taxon>Dreissenoidea</taxon>
        <taxon>Dreissenidae</taxon>
        <taxon>Dreissena</taxon>
    </lineage>
</organism>
<dbReference type="EMBL" id="JAIWYP010000001">
    <property type="protein sequence ID" value="KAH3877960.1"/>
    <property type="molecule type" value="Genomic_DNA"/>
</dbReference>
<gene>
    <name evidence="1" type="ORF">DPMN_001839</name>
</gene>
<reference evidence="1" key="1">
    <citation type="journal article" date="2019" name="bioRxiv">
        <title>The Genome of the Zebra Mussel, Dreissena polymorpha: A Resource for Invasive Species Research.</title>
        <authorList>
            <person name="McCartney M.A."/>
            <person name="Auch B."/>
            <person name="Kono T."/>
            <person name="Mallez S."/>
            <person name="Zhang Y."/>
            <person name="Obille A."/>
            <person name="Becker A."/>
            <person name="Abrahante J.E."/>
            <person name="Garbe J."/>
            <person name="Badalamenti J.P."/>
            <person name="Herman A."/>
            <person name="Mangelson H."/>
            <person name="Liachko I."/>
            <person name="Sullivan S."/>
            <person name="Sone E.D."/>
            <person name="Koren S."/>
            <person name="Silverstein K.A.T."/>
            <person name="Beckman K.B."/>
            <person name="Gohl D.M."/>
        </authorList>
    </citation>
    <scope>NUCLEOTIDE SEQUENCE</scope>
    <source>
        <strain evidence="1">Duluth1</strain>
        <tissue evidence="1">Whole animal</tissue>
    </source>
</reference>
<name>A0A9D4MKT7_DREPO</name>
<keyword evidence="2" id="KW-1185">Reference proteome</keyword>
<evidence type="ECO:0000313" key="2">
    <source>
        <dbReference type="Proteomes" id="UP000828390"/>
    </source>
</evidence>
<protein>
    <submittedName>
        <fullName evidence="1">Uncharacterized protein</fullName>
    </submittedName>
</protein>
<comment type="caution">
    <text evidence="1">The sequence shown here is derived from an EMBL/GenBank/DDBJ whole genome shotgun (WGS) entry which is preliminary data.</text>
</comment>
<proteinExistence type="predicted"/>
<reference evidence="1" key="2">
    <citation type="submission" date="2020-11" db="EMBL/GenBank/DDBJ databases">
        <authorList>
            <person name="McCartney M.A."/>
            <person name="Auch B."/>
            <person name="Kono T."/>
            <person name="Mallez S."/>
            <person name="Becker A."/>
            <person name="Gohl D.M."/>
            <person name="Silverstein K.A.T."/>
            <person name="Koren S."/>
            <person name="Bechman K.B."/>
            <person name="Herman A."/>
            <person name="Abrahante J.E."/>
            <person name="Garbe J."/>
        </authorList>
    </citation>
    <scope>NUCLEOTIDE SEQUENCE</scope>
    <source>
        <strain evidence="1">Duluth1</strain>
        <tissue evidence="1">Whole animal</tissue>
    </source>
</reference>
<accession>A0A9D4MKT7</accession>
<dbReference type="AlphaFoldDB" id="A0A9D4MKT7"/>
<dbReference type="Proteomes" id="UP000828390">
    <property type="component" value="Unassembled WGS sequence"/>
</dbReference>
<sequence>MMEHNVLGHCFGRHSNADLSGTETIHRQGCSYLKLLTSFSFTPFMVMPALEFFVL</sequence>